<evidence type="ECO:0000256" key="1">
    <source>
        <dbReference type="ARBA" id="ARBA00006442"/>
    </source>
</evidence>
<gene>
    <name evidence="6" type="ORF">NKR23_g8282</name>
</gene>
<evidence type="ECO:0000313" key="7">
    <source>
        <dbReference type="Proteomes" id="UP001174694"/>
    </source>
</evidence>
<accession>A0AA38R6N9</accession>
<dbReference type="EMBL" id="JANBVO010000028">
    <property type="protein sequence ID" value="KAJ9138868.1"/>
    <property type="molecule type" value="Genomic_DNA"/>
</dbReference>
<reference evidence="6" key="1">
    <citation type="submission" date="2022-07" db="EMBL/GenBank/DDBJ databases">
        <title>Fungi with potential for degradation of polypropylene.</title>
        <authorList>
            <person name="Gostincar C."/>
        </authorList>
    </citation>
    <scope>NUCLEOTIDE SEQUENCE</scope>
    <source>
        <strain evidence="6">EXF-13308</strain>
    </source>
</reference>
<keyword evidence="4" id="KW-0560">Oxidoreductase</keyword>
<evidence type="ECO:0000256" key="2">
    <source>
        <dbReference type="ARBA" id="ARBA00022630"/>
    </source>
</evidence>
<evidence type="ECO:0000256" key="3">
    <source>
        <dbReference type="ARBA" id="ARBA00022827"/>
    </source>
</evidence>
<feature type="domain" description="FAD/NAD(P)-binding" evidence="5">
    <location>
        <begin position="4"/>
        <end position="288"/>
    </location>
</feature>
<organism evidence="6 7">
    <name type="scientific">Pleurostoma richardsiae</name>
    <dbReference type="NCBI Taxonomy" id="41990"/>
    <lineage>
        <taxon>Eukaryota</taxon>
        <taxon>Fungi</taxon>
        <taxon>Dikarya</taxon>
        <taxon>Ascomycota</taxon>
        <taxon>Pezizomycotina</taxon>
        <taxon>Sordariomycetes</taxon>
        <taxon>Sordariomycetidae</taxon>
        <taxon>Calosphaeriales</taxon>
        <taxon>Pleurostomataceae</taxon>
        <taxon>Pleurostoma</taxon>
    </lineage>
</organism>
<dbReference type="Pfam" id="PF07992">
    <property type="entry name" value="Pyr_redox_2"/>
    <property type="match status" value="1"/>
</dbReference>
<keyword evidence="3" id="KW-0274">FAD</keyword>
<evidence type="ECO:0000256" key="4">
    <source>
        <dbReference type="ARBA" id="ARBA00023002"/>
    </source>
</evidence>
<protein>
    <submittedName>
        <fullName evidence="6">Apoptosis-inducing factor 1</fullName>
    </submittedName>
</protein>
<dbReference type="PANTHER" id="PTHR43735:SF3">
    <property type="entry name" value="FERROPTOSIS SUPPRESSOR PROTEIN 1"/>
    <property type="match status" value="1"/>
</dbReference>
<comment type="similarity">
    <text evidence="1">Belongs to the FAD-dependent oxidoreductase family.</text>
</comment>
<sequence length="371" mass="38658">MSKNIVILGGSYAGLHIAHYLLKHPVPDTKVILVSKNDHFFWNLATVRAIVPGQIKDEQIFAPLAKALERYPSSSYELVIGAATKADFDGKTVAVALADGTTRAIPYAQLVLATGSRCADDHPVPWKAAGSHAEAAALLGATRDRVAAASSYVVAGAGATGVEVAGELGFEYGKDRSVVLLSAGAEILGGDSSAGAARAELKKLGVKVRTGAKVAGTKALPDGKTEVSLEGGETITTDVYLPTMGLVPNSEYVDGKYLNDRGNVVVDEKFRVKGQADVWAAGDIVGKPRCGFMITQKHAAGVAKNVELVLKGKEALVVKDPPIDIFACAVGRGRGAGRLGPVKALSIMIWLAKGRTLAVERMAGYIDGSVA</sequence>
<comment type="caution">
    <text evidence="6">The sequence shown here is derived from an EMBL/GenBank/DDBJ whole genome shotgun (WGS) entry which is preliminary data.</text>
</comment>
<dbReference type="PRINTS" id="PR00368">
    <property type="entry name" value="FADPNR"/>
</dbReference>
<dbReference type="SUPFAM" id="SSF51905">
    <property type="entry name" value="FAD/NAD(P)-binding domain"/>
    <property type="match status" value="1"/>
</dbReference>
<keyword evidence="2" id="KW-0285">Flavoprotein</keyword>
<dbReference type="Gene3D" id="3.50.50.100">
    <property type="match status" value="1"/>
</dbReference>
<evidence type="ECO:0000259" key="5">
    <source>
        <dbReference type="Pfam" id="PF07992"/>
    </source>
</evidence>
<evidence type="ECO:0000313" key="6">
    <source>
        <dbReference type="EMBL" id="KAJ9138868.1"/>
    </source>
</evidence>
<dbReference type="GO" id="GO:0050660">
    <property type="term" value="F:flavin adenine dinucleotide binding"/>
    <property type="evidence" value="ECO:0007669"/>
    <property type="project" value="TreeGrafter"/>
</dbReference>
<keyword evidence="7" id="KW-1185">Reference proteome</keyword>
<dbReference type="InterPro" id="IPR023753">
    <property type="entry name" value="FAD/NAD-binding_dom"/>
</dbReference>
<dbReference type="GO" id="GO:0004174">
    <property type="term" value="F:electron-transferring-flavoprotein dehydrogenase activity"/>
    <property type="evidence" value="ECO:0007669"/>
    <property type="project" value="TreeGrafter"/>
</dbReference>
<dbReference type="Proteomes" id="UP001174694">
    <property type="component" value="Unassembled WGS sequence"/>
</dbReference>
<dbReference type="PANTHER" id="PTHR43735">
    <property type="entry name" value="APOPTOSIS-INDUCING FACTOR 1"/>
    <property type="match status" value="1"/>
</dbReference>
<name>A0AA38R6N9_9PEZI</name>
<proteinExistence type="inferred from homology"/>
<dbReference type="AlphaFoldDB" id="A0AA38R6N9"/>
<dbReference type="InterPro" id="IPR036188">
    <property type="entry name" value="FAD/NAD-bd_sf"/>
</dbReference>
<dbReference type="GO" id="GO:0005737">
    <property type="term" value="C:cytoplasm"/>
    <property type="evidence" value="ECO:0007669"/>
    <property type="project" value="TreeGrafter"/>
</dbReference>